<keyword evidence="1" id="KW-0812">Transmembrane</keyword>
<evidence type="ECO:0000313" key="3">
    <source>
        <dbReference type="Proteomes" id="UP000019151"/>
    </source>
</evidence>
<evidence type="ECO:0008006" key="4">
    <source>
        <dbReference type="Google" id="ProtNLM"/>
    </source>
</evidence>
<dbReference type="HOGENOM" id="CLU_887840_0_0_0"/>
<dbReference type="KEGG" id="gba:J421_2206"/>
<dbReference type="AlphaFoldDB" id="W0RK15"/>
<sequence>MDTSTIEPRGGVGDLRLGMGPDRVLSLVGPPEETNDDPNCSIWYYLERGLSLTFEAVRGAWRLTSVDASGADVRLGGASVIGGTRDDVAAIAERMGLHGGAWSGDPAGESWLEFTDDGLSLWFSAGRLEEITVEVPPAERVDADDARRTRLAAPYVVPGATRTRITGGRRRMDDRVAVVLLAGATLFLALLALGGFRGALAERRAMRSMAGWPSVDGRVVRVDSEGRGDDTVYRAVVAYEVGRQSYEARETTTSDRPRRVGAHLAVRYPRTSPADGRVTGDAEGRFRASLIVGGVCAAGALAFLLGARLVARS</sequence>
<dbReference type="Proteomes" id="UP000019151">
    <property type="component" value="Chromosome"/>
</dbReference>
<dbReference type="OrthoDB" id="9811557at2"/>
<reference evidence="2 3" key="1">
    <citation type="journal article" date="2014" name="Genome Announc.">
        <title>Genome Sequence and Methylome of Soil Bacterium Gemmatirosa kalamazoonensis KBS708T, a Member of the Rarely Cultivated Gemmatimonadetes Phylum.</title>
        <authorList>
            <person name="Debruyn J.M."/>
            <person name="Radosevich M."/>
            <person name="Wommack K.E."/>
            <person name="Polson S.W."/>
            <person name="Hauser L.J."/>
            <person name="Fawaz M.N."/>
            <person name="Korlach J."/>
            <person name="Tsai Y.C."/>
        </authorList>
    </citation>
    <scope>NUCLEOTIDE SEQUENCE [LARGE SCALE GENOMIC DNA]</scope>
    <source>
        <strain evidence="2 3">KBS708</strain>
    </source>
</reference>
<dbReference type="EMBL" id="CP007128">
    <property type="protein sequence ID" value="AHG89743.1"/>
    <property type="molecule type" value="Genomic_DNA"/>
</dbReference>
<dbReference type="InParanoid" id="W0RK15"/>
<evidence type="ECO:0000256" key="1">
    <source>
        <dbReference type="SAM" id="Phobius"/>
    </source>
</evidence>
<gene>
    <name evidence="2" type="ORF">J421_2206</name>
</gene>
<dbReference type="STRING" id="861299.J421_2206"/>
<organism evidence="2 3">
    <name type="scientific">Gemmatirosa kalamazoonensis</name>
    <dbReference type="NCBI Taxonomy" id="861299"/>
    <lineage>
        <taxon>Bacteria</taxon>
        <taxon>Pseudomonadati</taxon>
        <taxon>Gemmatimonadota</taxon>
        <taxon>Gemmatimonadia</taxon>
        <taxon>Gemmatimonadales</taxon>
        <taxon>Gemmatimonadaceae</taxon>
        <taxon>Gemmatirosa</taxon>
    </lineage>
</organism>
<name>W0RK15_9BACT</name>
<feature type="transmembrane region" description="Helical" evidence="1">
    <location>
        <begin position="290"/>
        <end position="311"/>
    </location>
</feature>
<dbReference type="RefSeq" id="WP_025411231.1">
    <property type="nucleotide sequence ID" value="NZ_CP007128.1"/>
</dbReference>
<keyword evidence="1" id="KW-0472">Membrane</keyword>
<keyword evidence="3" id="KW-1185">Reference proteome</keyword>
<keyword evidence="1" id="KW-1133">Transmembrane helix</keyword>
<proteinExistence type="predicted"/>
<feature type="transmembrane region" description="Helical" evidence="1">
    <location>
        <begin position="176"/>
        <end position="196"/>
    </location>
</feature>
<evidence type="ECO:0000313" key="2">
    <source>
        <dbReference type="EMBL" id="AHG89743.1"/>
    </source>
</evidence>
<accession>W0RK15</accession>
<protein>
    <recommendedName>
        <fullName evidence="4">DUF3592 domain-containing protein</fullName>
    </recommendedName>
</protein>